<dbReference type="Proteomes" id="UP000019384">
    <property type="component" value="Unassembled WGS sequence"/>
</dbReference>
<reference evidence="5" key="2">
    <citation type="submission" date="2014-02" db="EMBL/GenBank/DDBJ databases">
        <title>Complete DNA sequence of /Kuraishia capsulata/ illustrates novel genomic features among budding yeasts (/Saccharomycotina/).</title>
        <authorList>
            <person name="Morales L."/>
            <person name="Noel B."/>
            <person name="Porcel B."/>
            <person name="Marcet-Houben M."/>
            <person name="Hullo M-F."/>
            <person name="Sacerdot C."/>
            <person name="Tekaia F."/>
            <person name="Leh-Louis V."/>
            <person name="Despons L."/>
            <person name="Khanna V."/>
            <person name="Aury J-M."/>
            <person name="Barbe V."/>
            <person name="Couloux A."/>
            <person name="Labadie K."/>
            <person name="Pelletier E."/>
            <person name="Souciet J-L."/>
            <person name="Boekhout T."/>
            <person name="Gabaldon T."/>
            <person name="Wincker P."/>
            <person name="Dujon B."/>
        </authorList>
    </citation>
    <scope>NUCLEOTIDE SEQUENCE</scope>
    <source>
        <strain evidence="5">CBS 1993</strain>
    </source>
</reference>
<keyword evidence="3" id="KW-1133">Transmembrane helix</keyword>
<dbReference type="InterPro" id="IPR001452">
    <property type="entry name" value="SH3_domain"/>
</dbReference>
<dbReference type="InterPro" id="IPR046982">
    <property type="entry name" value="BIN3/RVS161-like"/>
</dbReference>
<dbReference type="PRINTS" id="PR00452">
    <property type="entry name" value="SH3DOMAIN"/>
</dbReference>
<dbReference type="InterPro" id="IPR027267">
    <property type="entry name" value="AH/BAR_dom_sf"/>
</dbReference>
<dbReference type="GO" id="GO:0051666">
    <property type="term" value="P:actin cortical patch localization"/>
    <property type="evidence" value="ECO:0007669"/>
    <property type="project" value="InterPro"/>
</dbReference>
<dbReference type="Gene3D" id="1.20.1270.60">
    <property type="entry name" value="Arfaptin homology (AH) domain/BAR domain"/>
    <property type="match status" value="1"/>
</dbReference>
<dbReference type="GeneID" id="34519070"/>
<organism evidence="5 6">
    <name type="scientific">Kuraishia capsulata CBS 1993</name>
    <dbReference type="NCBI Taxonomy" id="1382522"/>
    <lineage>
        <taxon>Eukaryota</taxon>
        <taxon>Fungi</taxon>
        <taxon>Dikarya</taxon>
        <taxon>Ascomycota</taxon>
        <taxon>Saccharomycotina</taxon>
        <taxon>Pichiomycetes</taxon>
        <taxon>Pichiales</taxon>
        <taxon>Pichiaceae</taxon>
        <taxon>Kuraishia</taxon>
    </lineage>
</organism>
<dbReference type="HOGENOM" id="CLU_997706_0_0_1"/>
<evidence type="ECO:0000256" key="1">
    <source>
        <dbReference type="ARBA" id="ARBA00022443"/>
    </source>
</evidence>
<evidence type="ECO:0000256" key="3">
    <source>
        <dbReference type="SAM" id="Phobius"/>
    </source>
</evidence>
<gene>
    <name evidence="5" type="ORF">KUCA_T00001641001</name>
</gene>
<protein>
    <recommendedName>
        <fullName evidence="4">SH3 domain-containing protein</fullName>
    </recommendedName>
</protein>
<dbReference type="PANTHER" id="PTHR47174">
    <property type="entry name" value="BRIDGING INTEGRATOR 3"/>
    <property type="match status" value="1"/>
</dbReference>
<dbReference type="PROSITE" id="PS50002">
    <property type="entry name" value="SH3"/>
    <property type="match status" value="1"/>
</dbReference>
<dbReference type="InterPro" id="IPR036028">
    <property type="entry name" value="SH3-like_dom_sf"/>
</dbReference>
<dbReference type="OrthoDB" id="3989482at2759"/>
<dbReference type="STRING" id="1382522.W6MHY8"/>
<evidence type="ECO:0000313" key="6">
    <source>
        <dbReference type="Proteomes" id="UP000019384"/>
    </source>
</evidence>
<sequence>MDPKVLNLLKNESTVNKKTDVYTELLSSLVVEVKEVTSVSAARIIAPLKALLKEFEAVSKFIKRQNDALIECRLYDESYQKLLARNEDTIKSKQKEMDLRVRMEDCRKTLDNYNYSLRNELPLFMRIVQRFMTHIFTMIYYANAYLFYQLKETMQTINNVFKFSANSLEFAEIVRTFHNSHDNIAASTKDISICHFHQLLLDKITMDVERIYADSERLTPKETCIAMYDFEGVQINDLKFNAGDEIEITEKTGKGWWNGRNLTTGQAGSFPVNYTDANK</sequence>
<keyword evidence="6" id="KW-1185">Reference proteome</keyword>
<dbReference type="AlphaFoldDB" id="W6MHY8"/>
<feature type="transmembrane region" description="Helical" evidence="3">
    <location>
        <begin position="131"/>
        <end position="148"/>
    </location>
</feature>
<dbReference type="GO" id="GO:0030479">
    <property type="term" value="C:actin cortical patch"/>
    <property type="evidence" value="ECO:0007669"/>
    <property type="project" value="TreeGrafter"/>
</dbReference>
<dbReference type="SUPFAM" id="SSF50044">
    <property type="entry name" value="SH3-domain"/>
    <property type="match status" value="1"/>
</dbReference>
<accession>W6MHY8</accession>
<dbReference type="GO" id="GO:1990528">
    <property type="term" value="C:Rvs161p-Rvs167p complex"/>
    <property type="evidence" value="ECO:0007669"/>
    <property type="project" value="TreeGrafter"/>
</dbReference>
<evidence type="ECO:0000259" key="4">
    <source>
        <dbReference type="PROSITE" id="PS50002"/>
    </source>
</evidence>
<feature type="domain" description="SH3" evidence="4">
    <location>
        <begin position="219"/>
        <end position="279"/>
    </location>
</feature>
<evidence type="ECO:0000256" key="2">
    <source>
        <dbReference type="PROSITE-ProRule" id="PRU00192"/>
    </source>
</evidence>
<dbReference type="GO" id="GO:0031097">
    <property type="term" value="C:medial cortex"/>
    <property type="evidence" value="ECO:0007669"/>
    <property type="project" value="TreeGrafter"/>
</dbReference>
<keyword evidence="1 2" id="KW-0728">SH3 domain</keyword>
<keyword evidence="3" id="KW-0472">Membrane</keyword>
<dbReference type="GO" id="GO:0006897">
    <property type="term" value="P:endocytosis"/>
    <property type="evidence" value="ECO:0007669"/>
    <property type="project" value="InterPro"/>
</dbReference>
<dbReference type="GO" id="GO:0008289">
    <property type="term" value="F:lipid binding"/>
    <property type="evidence" value="ECO:0007669"/>
    <property type="project" value="TreeGrafter"/>
</dbReference>
<dbReference type="Gene3D" id="2.30.30.40">
    <property type="entry name" value="SH3 Domains"/>
    <property type="match status" value="1"/>
</dbReference>
<name>W6MHY8_9ASCO</name>
<dbReference type="SUPFAM" id="SSF103657">
    <property type="entry name" value="BAR/IMD domain-like"/>
    <property type="match status" value="1"/>
</dbReference>
<dbReference type="RefSeq" id="XP_022457682.1">
    <property type="nucleotide sequence ID" value="XM_022603842.1"/>
</dbReference>
<reference evidence="5" key="1">
    <citation type="submission" date="2013-12" db="EMBL/GenBank/DDBJ databases">
        <authorList>
            <person name="Genoscope - CEA"/>
        </authorList>
    </citation>
    <scope>NUCLEOTIDE SEQUENCE</scope>
    <source>
        <strain evidence="5">CBS 1993</strain>
    </source>
</reference>
<keyword evidence="3" id="KW-0812">Transmembrane</keyword>
<dbReference type="PANTHER" id="PTHR47174:SF1">
    <property type="entry name" value="REDUCED VIABILITY UPON STARVATION PROTEIN 167"/>
    <property type="match status" value="1"/>
</dbReference>
<dbReference type="CDD" id="cd00174">
    <property type="entry name" value="SH3"/>
    <property type="match status" value="1"/>
</dbReference>
<dbReference type="GO" id="GO:0097320">
    <property type="term" value="P:plasma membrane tubulation"/>
    <property type="evidence" value="ECO:0007669"/>
    <property type="project" value="TreeGrafter"/>
</dbReference>
<dbReference type="GO" id="GO:0043332">
    <property type="term" value="C:mating projection tip"/>
    <property type="evidence" value="ECO:0007669"/>
    <property type="project" value="TreeGrafter"/>
</dbReference>
<proteinExistence type="predicted"/>
<dbReference type="Pfam" id="PF00018">
    <property type="entry name" value="SH3_1"/>
    <property type="match status" value="1"/>
</dbReference>
<dbReference type="SMART" id="SM00326">
    <property type="entry name" value="SH3"/>
    <property type="match status" value="1"/>
</dbReference>
<dbReference type="EMBL" id="HG793126">
    <property type="protein sequence ID" value="CDK25671.1"/>
    <property type="molecule type" value="Genomic_DNA"/>
</dbReference>
<evidence type="ECO:0000313" key="5">
    <source>
        <dbReference type="EMBL" id="CDK25671.1"/>
    </source>
</evidence>